<dbReference type="GO" id="GO:0005840">
    <property type="term" value="C:ribosome"/>
    <property type="evidence" value="ECO:0007669"/>
    <property type="project" value="UniProtKB-KW"/>
</dbReference>
<dbReference type="GO" id="GO:1990904">
    <property type="term" value="C:ribonucleoprotein complex"/>
    <property type="evidence" value="ECO:0007669"/>
    <property type="project" value="UniProtKB-KW"/>
</dbReference>
<keyword evidence="3" id="KW-0687">Ribonucleoprotein</keyword>
<dbReference type="GO" id="GO:0003735">
    <property type="term" value="F:structural constituent of ribosome"/>
    <property type="evidence" value="ECO:0007669"/>
    <property type="project" value="InterPro"/>
</dbReference>
<evidence type="ECO:0000256" key="3">
    <source>
        <dbReference type="ARBA" id="ARBA00023274"/>
    </source>
</evidence>
<gene>
    <name evidence="4" type="primary">rps8</name>
    <name evidence="4" type="ORF">CplaMt_p029</name>
</gene>
<dbReference type="RefSeq" id="YP_009476615.1">
    <property type="nucleotide sequence ID" value="NC_037451.1"/>
</dbReference>
<evidence type="ECO:0000313" key="4">
    <source>
        <dbReference type="EMBL" id="AVM81108.1"/>
    </source>
</evidence>
<dbReference type="Gene3D" id="3.30.1490.10">
    <property type="match status" value="1"/>
</dbReference>
<geneLocation type="mitochondrion" evidence="4"/>
<dbReference type="InterPro" id="IPR035987">
    <property type="entry name" value="Ribosomal_uS8_sf"/>
</dbReference>
<protein>
    <submittedName>
        <fullName evidence="4">Ribosomal protein S8</fullName>
    </submittedName>
</protein>
<dbReference type="Gene3D" id="3.30.1370.30">
    <property type="match status" value="1"/>
</dbReference>
<organism evidence="4">
    <name type="scientific">Chroomonas placoidea</name>
    <dbReference type="NCBI Taxonomy" id="173977"/>
    <lineage>
        <taxon>Eukaryota</taxon>
        <taxon>Cryptophyceae</taxon>
        <taxon>Pyrenomonadales</taxon>
        <taxon>Chroomonadaceae</taxon>
        <taxon>Chroomonas</taxon>
    </lineage>
</organism>
<comment type="similarity">
    <text evidence="1">Belongs to the universal ribosomal protein uS8 family.</text>
</comment>
<keyword evidence="4" id="KW-0496">Mitochondrion</keyword>
<reference evidence="4" key="1">
    <citation type="journal article" date="2018" name="BMC Genomics">
        <title>Comparative mitochondrial genomics of cryptophyte algae: gene shuffling and dynamic mobile genetic elements.</title>
        <authorList>
            <person name="Kim J.I."/>
            <person name="Yoon H.S."/>
            <person name="Yi G."/>
            <person name="Shin W."/>
            <person name="Archibald J.M."/>
        </authorList>
    </citation>
    <scope>NUCLEOTIDE SEQUENCE</scope>
    <source>
        <strain evidence="4">CCAP978/8</strain>
    </source>
</reference>
<dbReference type="SUPFAM" id="SSF56047">
    <property type="entry name" value="Ribosomal protein S8"/>
    <property type="match status" value="1"/>
</dbReference>
<dbReference type="AlphaFoldDB" id="A0A2P1G817"/>
<dbReference type="EMBL" id="MG680941">
    <property type="protein sequence ID" value="AVM81108.1"/>
    <property type="molecule type" value="Genomic_DNA"/>
</dbReference>
<keyword evidence="2 4" id="KW-0689">Ribosomal protein</keyword>
<dbReference type="InterPro" id="IPR000630">
    <property type="entry name" value="Ribosomal_uS8"/>
</dbReference>
<evidence type="ECO:0000256" key="1">
    <source>
        <dbReference type="ARBA" id="ARBA00006471"/>
    </source>
</evidence>
<dbReference type="GO" id="GO:0006412">
    <property type="term" value="P:translation"/>
    <property type="evidence" value="ECO:0007669"/>
    <property type="project" value="InterPro"/>
</dbReference>
<accession>A0A2P1G817</accession>
<proteinExistence type="inferred from homology"/>
<name>A0A2P1G817_9CRYP</name>
<dbReference type="GeneID" id="36496227"/>
<dbReference type="Pfam" id="PF00410">
    <property type="entry name" value="Ribosomal_S8"/>
    <property type="match status" value="1"/>
</dbReference>
<sequence length="126" mass="14366">MSLAANLASKINNNQLKYKHYLRFPASKVLIEIVKVLFKENLIRGFFIEKNENKTYVYLLLKYGTCKKPFQKVSAISKLTSNQKSFQVVKYQNGLGLHIFSTSKGFLTNYEAAKLKLGGKLIIKIS</sequence>
<evidence type="ECO:0000256" key="2">
    <source>
        <dbReference type="ARBA" id="ARBA00022980"/>
    </source>
</evidence>